<sequence>MNSYDILDTASLELRNHKDCEHSGGGGYELATGGSCSFQVNTNASNLTPNTRLRTRRVHQNAPMASF</sequence>
<name>A0AAV3YXK8_9GAST</name>
<comment type="caution">
    <text evidence="1">The sequence shown here is derived from an EMBL/GenBank/DDBJ whole genome shotgun (WGS) entry which is preliminary data.</text>
</comment>
<dbReference type="Proteomes" id="UP000735302">
    <property type="component" value="Unassembled WGS sequence"/>
</dbReference>
<protein>
    <submittedName>
        <fullName evidence="1">Uncharacterized protein</fullName>
    </submittedName>
</protein>
<organism evidence="1 2">
    <name type="scientific">Plakobranchus ocellatus</name>
    <dbReference type="NCBI Taxonomy" id="259542"/>
    <lineage>
        <taxon>Eukaryota</taxon>
        <taxon>Metazoa</taxon>
        <taxon>Spiralia</taxon>
        <taxon>Lophotrochozoa</taxon>
        <taxon>Mollusca</taxon>
        <taxon>Gastropoda</taxon>
        <taxon>Heterobranchia</taxon>
        <taxon>Euthyneura</taxon>
        <taxon>Panpulmonata</taxon>
        <taxon>Sacoglossa</taxon>
        <taxon>Placobranchoidea</taxon>
        <taxon>Plakobranchidae</taxon>
        <taxon>Plakobranchus</taxon>
    </lineage>
</organism>
<gene>
    <name evidence="1" type="ORF">PoB_001377800</name>
</gene>
<evidence type="ECO:0000313" key="1">
    <source>
        <dbReference type="EMBL" id="GFN87272.1"/>
    </source>
</evidence>
<reference evidence="1 2" key="1">
    <citation type="journal article" date="2021" name="Elife">
        <title>Chloroplast acquisition without the gene transfer in kleptoplastic sea slugs, Plakobranchus ocellatus.</title>
        <authorList>
            <person name="Maeda T."/>
            <person name="Takahashi S."/>
            <person name="Yoshida T."/>
            <person name="Shimamura S."/>
            <person name="Takaki Y."/>
            <person name="Nagai Y."/>
            <person name="Toyoda A."/>
            <person name="Suzuki Y."/>
            <person name="Arimoto A."/>
            <person name="Ishii H."/>
            <person name="Satoh N."/>
            <person name="Nishiyama T."/>
            <person name="Hasebe M."/>
            <person name="Maruyama T."/>
            <person name="Minagawa J."/>
            <person name="Obokata J."/>
            <person name="Shigenobu S."/>
        </authorList>
    </citation>
    <scope>NUCLEOTIDE SEQUENCE [LARGE SCALE GENOMIC DNA]</scope>
</reference>
<evidence type="ECO:0000313" key="2">
    <source>
        <dbReference type="Proteomes" id="UP000735302"/>
    </source>
</evidence>
<dbReference type="EMBL" id="BLXT01001697">
    <property type="protein sequence ID" value="GFN87272.1"/>
    <property type="molecule type" value="Genomic_DNA"/>
</dbReference>
<dbReference type="AlphaFoldDB" id="A0AAV3YXK8"/>
<accession>A0AAV3YXK8</accession>
<proteinExistence type="predicted"/>
<keyword evidence="2" id="KW-1185">Reference proteome</keyword>